<dbReference type="Proteomes" id="UP000181997">
    <property type="component" value="Unassembled WGS sequence"/>
</dbReference>
<proteinExistence type="predicted"/>
<evidence type="ECO:0000259" key="3">
    <source>
        <dbReference type="Pfam" id="PF08240"/>
    </source>
</evidence>
<dbReference type="InterPro" id="IPR013154">
    <property type="entry name" value="ADH-like_N"/>
</dbReference>
<dbReference type="Gene3D" id="3.40.50.720">
    <property type="entry name" value="NAD(P)-binding Rossmann-like Domain"/>
    <property type="match status" value="1"/>
</dbReference>
<dbReference type="PANTHER" id="PTHR43401">
    <property type="entry name" value="L-THREONINE 3-DEHYDROGENASE"/>
    <property type="match status" value="1"/>
</dbReference>
<dbReference type="PANTHER" id="PTHR43401:SF2">
    <property type="entry name" value="L-THREONINE 3-DEHYDROGENASE"/>
    <property type="match status" value="1"/>
</dbReference>
<dbReference type="AlphaFoldDB" id="A0A0V8HCZ9"/>
<gene>
    <name evidence="4" type="ORF">GA0061094_3321</name>
</gene>
<dbReference type="Pfam" id="PF08240">
    <property type="entry name" value="ADH_N"/>
    <property type="match status" value="1"/>
</dbReference>
<dbReference type="RefSeq" id="WP_058299306.1">
    <property type="nucleotide sequence ID" value="NZ_FMAU01000004.1"/>
</dbReference>
<evidence type="ECO:0000256" key="2">
    <source>
        <dbReference type="SAM" id="Phobius"/>
    </source>
</evidence>
<dbReference type="Gene3D" id="3.90.180.10">
    <property type="entry name" value="Medium-chain alcohol dehydrogenases, catalytic domain"/>
    <property type="match status" value="1"/>
</dbReference>
<keyword evidence="5" id="KW-1185">Reference proteome</keyword>
<feature type="transmembrane region" description="Helical" evidence="2">
    <location>
        <begin position="161"/>
        <end position="181"/>
    </location>
</feature>
<dbReference type="InterPro" id="IPR050129">
    <property type="entry name" value="Zn_alcohol_dh"/>
</dbReference>
<keyword evidence="2" id="KW-1133">Transmembrane helix</keyword>
<dbReference type="InterPro" id="IPR036291">
    <property type="entry name" value="NAD(P)-bd_dom_sf"/>
</dbReference>
<feature type="domain" description="Alcohol dehydrogenase-like N-terminal" evidence="3">
    <location>
        <begin position="27"/>
        <end position="119"/>
    </location>
</feature>
<dbReference type="GO" id="GO:0016491">
    <property type="term" value="F:oxidoreductase activity"/>
    <property type="evidence" value="ECO:0007669"/>
    <property type="project" value="UniProtKB-KW"/>
</dbReference>
<protein>
    <submittedName>
        <fullName evidence="4">Threonine dehydrogenase</fullName>
    </submittedName>
</protein>
<evidence type="ECO:0000256" key="1">
    <source>
        <dbReference type="ARBA" id="ARBA00023002"/>
    </source>
</evidence>
<organism evidence="4 5">
    <name type="scientific">[Bacillus] enclensis</name>
    <dbReference type="NCBI Taxonomy" id="1402860"/>
    <lineage>
        <taxon>Bacteria</taxon>
        <taxon>Bacillati</taxon>
        <taxon>Bacillota</taxon>
        <taxon>Bacilli</taxon>
        <taxon>Bacillales</taxon>
        <taxon>Bacillaceae</taxon>
        <taxon>Rossellomorea</taxon>
    </lineage>
</organism>
<keyword evidence="1" id="KW-0560">Oxidoreductase</keyword>
<name>A0A0V8HCZ9_9BACI</name>
<reference evidence="5" key="1">
    <citation type="submission" date="2016-08" db="EMBL/GenBank/DDBJ databases">
        <authorList>
            <person name="Varghese N."/>
            <person name="Submissions Spin"/>
        </authorList>
    </citation>
    <scope>NUCLEOTIDE SEQUENCE [LARGE SCALE GENOMIC DNA]</scope>
    <source>
        <strain evidence="5">SGD-1123</strain>
    </source>
</reference>
<dbReference type="InterPro" id="IPR011032">
    <property type="entry name" value="GroES-like_sf"/>
</dbReference>
<sequence length="326" mass="36808">MDVSKVEYRLVNKSHIQKLEKKITAHKKEIVVKVKAVGVCMTDCLNYKYKNNNYFGHELVGEVLTPFSSFKKGDNVVILHRYSCGTCISCKQAQFHLCKNSKNTDTCFSNYLVLDERAASKSFYRIPEGTDNRLSEFAYTDSLACVLHALKKVDLSKTEHILILGNGFMSLLFYYALTLIYKKRAKIVGSNKKKQNLISRSLKIEQLECGQLNEQHFDLCIDTAGQSKLVSQILVYLKPSSSFLCFSGVNSIGELFTLNYLRNNEINITFSKHTNPASINEAISIIDSELLPLKKIITPFQPASKLEGIINKTLQNEIIRGGVLIE</sequence>
<keyword evidence="2" id="KW-0812">Transmembrane</keyword>
<accession>A0A0V8HCZ9</accession>
<dbReference type="SUPFAM" id="SSF50129">
    <property type="entry name" value="GroES-like"/>
    <property type="match status" value="1"/>
</dbReference>
<dbReference type="SUPFAM" id="SSF51735">
    <property type="entry name" value="NAD(P)-binding Rossmann-fold domains"/>
    <property type="match status" value="1"/>
</dbReference>
<keyword evidence="2" id="KW-0472">Membrane</keyword>
<evidence type="ECO:0000313" key="4">
    <source>
        <dbReference type="EMBL" id="SCC23556.1"/>
    </source>
</evidence>
<dbReference type="EMBL" id="FMAU01000004">
    <property type="protein sequence ID" value="SCC23556.1"/>
    <property type="molecule type" value="Genomic_DNA"/>
</dbReference>
<evidence type="ECO:0000313" key="5">
    <source>
        <dbReference type="Proteomes" id="UP000181997"/>
    </source>
</evidence>
<dbReference type="OrthoDB" id="9770238at2"/>